<dbReference type="AlphaFoldDB" id="A0A1F4UBJ8"/>
<dbReference type="InterPro" id="IPR043502">
    <property type="entry name" value="DNA/RNA_pol_sf"/>
</dbReference>
<dbReference type="InterPro" id="IPR013597">
    <property type="entry name" value="Mat_intron_G2"/>
</dbReference>
<protein>
    <recommendedName>
        <fullName evidence="1">Reverse transcriptase domain-containing protein</fullName>
    </recommendedName>
</protein>
<proteinExistence type="predicted"/>
<evidence type="ECO:0000259" key="1">
    <source>
        <dbReference type="PROSITE" id="PS50878"/>
    </source>
</evidence>
<dbReference type="CDD" id="cd01651">
    <property type="entry name" value="RT_G2_intron"/>
    <property type="match status" value="1"/>
</dbReference>
<dbReference type="EMBL" id="MEUM01000072">
    <property type="protein sequence ID" value="OGC42318.1"/>
    <property type="molecule type" value="Genomic_DNA"/>
</dbReference>
<evidence type="ECO:0000313" key="2">
    <source>
        <dbReference type="EMBL" id="OGC42318.1"/>
    </source>
</evidence>
<comment type="caution">
    <text evidence="2">The sequence shown here is derived from an EMBL/GenBank/DDBJ whole genome shotgun (WGS) entry which is preliminary data.</text>
</comment>
<dbReference type="SUPFAM" id="SSF56672">
    <property type="entry name" value="DNA/RNA polymerases"/>
    <property type="match status" value="1"/>
</dbReference>
<accession>A0A1F4UBJ8</accession>
<reference evidence="2 3" key="1">
    <citation type="journal article" date="2016" name="Nat. Commun.">
        <title>Thousands of microbial genomes shed light on interconnected biogeochemical processes in an aquifer system.</title>
        <authorList>
            <person name="Anantharaman K."/>
            <person name="Brown C.T."/>
            <person name="Hug L.A."/>
            <person name="Sharon I."/>
            <person name="Castelle C.J."/>
            <person name="Probst A.J."/>
            <person name="Thomas B.C."/>
            <person name="Singh A."/>
            <person name="Wilkins M.J."/>
            <person name="Karaoz U."/>
            <person name="Brodie E.L."/>
            <person name="Williams K.H."/>
            <person name="Hubbard S.S."/>
            <person name="Banfield J.F."/>
        </authorList>
    </citation>
    <scope>NUCLEOTIDE SEQUENCE [LARGE SCALE GENOMIC DNA]</scope>
</reference>
<name>A0A1F4UBJ8_UNCW3</name>
<dbReference type="PANTHER" id="PTHR34047:SF8">
    <property type="entry name" value="PROTEIN YKFC"/>
    <property type="match status" value="1"/>
</dbReference>
<dbReference type="Proteomes" id="UP000177025">
    <property type="component" value="Unassembled WGS sequence"/>
</dbReference>
<sequence>MYDRAMQALYKLALAPVAETTADRNSYGFREGRSCADAVAAAFNALAKPNSATWILEGDITGCFDNISTSWLMENIPIEKRILRQWLQAGYVEGGITFPTRKGTPQGGSISPTLANMTLDGLEKAVHESVPRRSRVNFVRYADDFIITGKSKTILEKNVIPAVKRFLQIRGLQLSENKTKITYIKHGFTFLGQTFRKHGRTLHIIPSKEGFLDLMRKVGTIIRRYTSAPMIIVIRKLNDLLRGWANYHRHVVSSEAFRRVDSYVYDRLWRMVRKRHPNKSGKWLFKKYWTMAGGKGIFAVTFKIKDKLKICRVIRIGSIGIRRHRKIKAEANPYMPEYSRYFWNRRHNKEATLWREMNARQMRLAFT</sequence>
<dbReference type="Pfam" id="PF08388">
    <property type="entry name" value="GIIM"/>
    <property type="match status" value="1"/>
</dbReference>
<evidence type="ECO:0000313" key="3">
    <source>
        <dbReference type="Proteomes" id="UP000177025"/>
    </source>
</evidence>
<dbReference type="InterPro" id="IPR051083">
    <property type="entry name" value="GrpII_Intron_Splice-Mob/Def"/>
</dbReference>
<dbReference type="Pfam" id="PF00078">
    <property type="entry name" value="RVT_1"/>
    <property type="match status" value="1"/>
</dbReference>
<dbReference type="PANTHER" id="PTHR34047">
    <property type="entry name" value="NUCLEAR INTRON MATURASE 1, MITOCHONDRIAL-RELATED"/>
    <property type="match status" value="1"/>
</dbReference>
<feature type="domain" description="Reverse transcriptase" evidence="1">
    <location>
        <begin position="1"/>
        <end position="195"/>
    </location>
</feature>
<dbReference type="PROSITE" id="PS50878">
    <property type="entry name" value="RT_POL"/>
    <property type="match status" value="1"/>
</dbReference>
<gene>
    <name evidence="2" type="ORF">A2Y85_07900</name>
</gene>
<dbReference type="InterPro" id="IPR000477">
    <property type="entry name" value="RT_dom"/>
</dbReference>
<organism evidence="2 3">
    <name type="scientific">candidate division WOR-3 bacterium RBG_13_43_14</name>
    <dbReference type="NCBI Taxonomy" id="1802590"/>
    <lineage>
        <taxon>Bacteria</taxon>
        <taxon>Bacteria division WOR-3</taxon>
    </lineage>
</organism>